<evidence type="ECO:0000256" key="3">
    <source>
        <dbReference type="ARBA" id="ARBA00023027"/>
    </source>
</evidence>
<feature type="binding site" evidence="4">
    <location>
        <position position="112"/>
    </location>
    <ligand>
        <name>nicotinamide</name>
        <dbReference type="ChEBI" id="CHEBI:17154"/>
    </ligand>
</feature>
<dbReference type="GO" id="GO:0005737">
    <property type="term" value="C:cytoplasm"/>
    <property type="evidence" value="ECO:0007669"/>
    <property type="project" value="UniProtKB-SubCell"/>
</dbReference>
<sequence>MPIMEDEESYVIHELSQSLVAAKHTTVFTGAGMSTESGLPDFRSSTKGLWKKVHPETVASVSAMNENVQSFIDFYYERMKSQQQVEPHAGHTILAVWEKQGLISSIITQNVDGLHQDAGSSNVIELHGTLRKCHCNRCGKEYPDTAFLKGDYKCACGGLIRPSVVLFGESLPFDAFYKASEETEQADLFIVLGSSLSVTPANQFPLAAKKNGAKLVIVNMEPTELDYAADLVIRNWKIGELLETVNRFV</sequence>
<dbReference type="InterPro" id="IPR026591">
    <property type="entry name" value="Sirtuin_cat_small_dom_sf"/>
</dbReference>
<dbReference type="InterPro" id="IPR029035">
    <property type="entry name" value="DHS-like_NAD/FAD-binding_dom"/>
</dbReference>
<feature type="binding site" evidence="4 5">
    <location>
        <position position="154"/>
    </location>
    <ligand>
        <name>Zn(2+)</name>
        <dbReference type="ChEBI" id="CHEBI:29105"/>
    </ligand>
</feature>
<feature type="binding site" evidence="4">
    <location>
        <position position="42"/>
    </location>
    <ligand>
        <name>nicotinamide</name>
        <dbReference type="ChEBI" id="CHEBI:17154"/>
    </ligand>
</feature>
<feature type="binding site" evidence="4 5">
    <location>
        <position position="156"/>
    </location>
    <ligand>
        <name>Zn(2+)</name>
        <dbReference type="ChEBI" id="CHEBI:29105"/>
    </ligand>
</feature>
<evidence type="ECO:0000256" key="2">
    <source>
        <dbReference type="ARBA" id="ARBA00022679"/>
    </source>
</evidence>
<dbReference type="GO" id="GO:0017136">
    <property type="term" value="F:histone deacetylase activity, NAD-dependent"/>
    <property type="evidence" value="ECO:0007669"/>
    <property type="project" value="TreeGrafter"/>
</dbReference>
<dbReference type="EC" id="2.3.1.286" evidence="4"/>
<dbReference type="EMBL" id="BKZQ01000017">
    <property type="protein sequence ID" value="GER70286.1"/>
    <property type="molecule type" value="Genomic_DNA"/>
</dbReference>
<feature type="binding site" evidence="4">
    <location>
        <position position="112"/>
    </location>
    <ligand>
        <name>NAD(+)</name>
        <dbReference type="ChEBI" id="CHEBI:57540"/>
    </ligand>
</feature>
<feature type="binding site" evidence="4">
    <location>
        <position position="35"/>
    </location>
    <ligand>
        <name>NAD(+)</name>
        <dbReference type="ChEBI" id="CHEBI:57540"/>
    </ligand>
</feature>
<comment type="caution">
    <text evidence="4">Lacks conserved residue(s) required for the propagation of feature annotation.</text>
</comment>
<keyword evidence="4 5" id="KW-0862">Zinc</keyword>
<reference evidence="7 8" key="1">
    <citation type="submission" date="2019-09" db="EMBL/GenBank/DDBJ databases">
        <title>Draft genome sequence of Bacillus sp. JC-7.</title>
        <authorList>
            <person name="Tanaka N."/>
            <person name="Shiwa Y."/>
            <person name="Fujita N."/>
            <person name="Tanasupawat S."/>
        </authorList>
    </citation>
    <scope>NUCLEOTIDE SEQUENCE [LARGE SCALE GENOMIC DNA]</scope>
    <source>
        <strain evidence="7 8">JC-7</strain>
    </source>
</reference>
<feature type="binding site" evidence="4 5">
    <location>
        <position position="135"/>
    </location>
    <ligand>
        <name>Zn(2+)</name>
        <dbReference type="ChEBI" id="CHEBI:29105"/>
    </ligand>
</feature>
<evidence type="ECO:0000313" key="7">
    <source>
        <dbReference type="EMBL" id="GER70286.1"/>
    </source>
</evidence>
<comment type="function">
    <text evidence="4">NAD-dependent protein deacetylase which modulates the activities of several enzymes which are inactive in their acetylated form.</text>
</comment>
<feature type="active site" description="Proton acceptor" evidence="4 5">
    <location>
        <position position="127"/>
    </location>
</feature>
<dbReference type="PROSITE" id="PS50305">
    <property type="entry name" value="SIRTUIN"/>
    <property type="match status" value="1"/>
</dbReference>
<feature type="binding site" evidence="4">
    <location>
        <position position="43"/>
    </location>
    <ligand>
        <name>NAD(+)</name>
        <dbReference type="ChEBI" id="CHEBI:57540"/>
    </ligand>
</feature>
<accession>A0A5J4J5R3</accession>
<dbReference type="PANTHER" id="PTHR11085">
    <property type="entry name" value="NAD-DEPENDENT PROTEIN DEACYLASE SIRTUIN-5, MITOCHONDRIAL-RELATED"/>
    <property type="match status" value="1"/>
</dbReference>
<feature type="binding site" evidence="4">
    <location>
        <position position="195"/>
    </location>
    <ligand>
        <name>NAD(+)</name>
        <dbReference type="ChEBI" id="CHEBI:57540"/>
    </ligand>
</feature>
<dbReference type="Gene3D" id="3.40.50.1220">
    <property type="entry name" value="TPP-binding domain"/>
    <property type="match status" value="1"/>
</dbReference>
<keyword evidence="3 4" id="KW-0520">NAD</keyword>
<keyword evidence="2 4" id="KW-0808">Transferase</keyword>
<keyword evidence="8" id="KW-1185">Reference proteome</keyword>
<dbReference type="PANTHER" id="PTHR11085:SF4">
    <property type="entry name" value="NAD-DEPENDENT PROTEIN DEACYLASE"/>
    <property type="match status" value="1"/>
</dbReference>
<feature type="binding site" evidence="4">
    <location>
        <position position="31"/>
    </location>
    <ligand>
        <name>NAD(+)</name>
        <dbReference type="ChEBI" id="CHEBI:57540"/>
    </ligand>
</feature>
<evidence type="ECO:0000256" key="1">
    <source>
        <dbReference type="ARBA" id="ARBA00022490"/>
    </source>
</evidence>
<dbReference type="InterPro" id="IPR026590">
    <property type="entry name" value="Ssirtuin_cat_dom"/>
</dbReference>
<keyword evidence="1 4" id="KW-0963">Cytoplasm</keyword>
<feature type="binding site" evidence="4">
    <location>
        <position position="238"/>
    </location>
    <ligand>
        <name>NAD(+)</name>
        <dbReference type="ChEBI" id="CHEBI:57540"/>
    </ligand>
</feature>
<dbReference type="Pfam" id="PF02146">
    <property type="entry name" value="SIR2"/>
    <property type="match status" value="1"/>
</dbReference>
<comment type="caution">
    <text evidence="7">The sequence shown here is derived from an EMBL/GenBank/DDBJ whole genome shotgun (WGS) entry which is preliminary data.</text>
</comment>
<feature type="domain" description="Deacetylase sirtuin-type" evidence="6">
    <location>
        <begin position="5"/>
        <end position="249"/>
    </location>
</feature>
<dbReference type="NCBIfam" id="NF001753">
    <property type="entry name" value="PRK00481.1-3"/>
    <property type="match status" value="1"/>
</dbReference>
<evidence type="ECO:0000256" key="4">
    <source>
        <dbReference type="HAMAP-Rule" id="MF_01968"/>
    </source>
</evidence>
<keyword evidence="4 5" id="KW-0479">Metal-binding</keyword>
<dbReference type="InterPro" id="IPR050134">
    <property type="entry name" value="NAD-dep_sirtuin_deacylases"/>
</dbReference>
<comment type="similarity">
    <text evidence="4">Belongs to the sirtuin family. Class U subfamily.</text>
</comment>
<dbReference type="SUPFAM" id="SSF52467">
    <property type="entry name" value="DHS-like NAD/FAD-binding domain"/>
    <property type="match status" value="1"/>
</dbReference>
<organism evidence="7 8">
    <name type="scientific">Weizmannia acidilactici</name>
    <dbReference type="NCBI Taxonomy" id="2607726"/>
    <lineage>
        <taxon>Bacteria</taxon>
        <taxon>Bacillati</taxon>
        <taxon>Bacillota</taxon>
        <taxon>Bacilli</taxon>
        <taxon>Bacillales</taxon>
        <taxon>Bacillaceae</taxon>
        <taxon>Heyndrickxia</taxon>
    </lineage>
</organism>
<feature type="binding site" evidence="4">
    <location>
        <position position="111"/>
    </location>
    <ligand>
        <name>NAD(+)</name>
        <dbReference type="ChEBI" id="CHEBI:57540"/>
    </ligand>
</feature>
<comment type="subcellular location">
    <subcellularLocation>
        <location evidence="4">Cytoplasm</location>
    </subcellularLocation>
</comment>
<dbReference type="AlphaFoldDB" id="A0A5J4J5R3"/>
<protein>
    <recommendedName>
        <fullName evidence="4">NAD-dependent protein deacetylase</fullName>
        <ecNumber evidence="4">2.3.1.286</ecNumber>
    </recommendedName>
    <alternativeName>
        <fullName evidence="4">Regulatory protein SIR2 homolog</fullName>
    </alternativeName>
</protein>
<dbReference type="InterPro" id="IPR028628">
    <property type="entry name" value="Sirtuin_class_U"/>
</dbReference>
<dbReference type="Proteomes" id="UP000391919">
    <property type="component" value="Unassembled WGS sequence"/>
</dbReference>
<evidence type="ECO:0000256" key="5">
    <source>
        <dbReference type="PROSITE-ProRule" id="PRU00236"/>
    </source>
</evidence>
<evidence type="ECO:0000313" key="8">
    <source>
        <dbReference type="Proteomes" id="UP000391919"/>
    </source>
</evidence>
<feature type="binding site" evidence="4">
    <location>
        <position position="219"/>
    </location>
    <ligand>
        <name>NAD(+)</name>
        <dbReference type="ChEBI" id="CHEBI:57540"/>
    </ligand>
</feature>
<evidence type="ECO:0000259" key="6">
    <source>
        <dbReference type="PROSITE" id="PS50305"/>
    </source>
</evidence>
<feature type="binding site" evidence="4">
    <location>
        <position position="42"/>
    </location>
    <ligand>
        <name>NAD(+)</name>
        <dbReference type="ChEBI" id="CHEBI:57540"/>
    </ligand>
</feature>
<feature type="binding site" evidence="4">
    <location>
        <position position="109"/>
    </location>
    <ligand>
        <name>NAD(+)</name>
        <dbReference type="ChEBI" id="CHEBI:57540"/>
    </ligand>
</feature>
<dbReference type="Gene3D" id="3.30.1600.10">
    <property type="entry name" value="SIR2/SIRT2 'Small Domain"/>
    <property type="match status" value="1"/>
</dbReference>
<feature type="binding site" evidence="4">
    <location>
        <position position="194"/>
    </location>
    <ligand>
        <name>NAD(+)</name>
        <dbReference type="ChEBI" id="CHEBI:57540"/>
    </ligand>
</feature>
<comment type="catalytic activity">
    <reaction evidence="4">
        <text>N(6)-acetyl-L-lysyl-[protein] + NAD(+) + H2O = 2''-O-acetyl-ADP-D-ribose + nicotinamide + L-lysyl-[protein]</text>
        <dbReference type="Rhea" id="RHEA:43636"/>
        <dbReference type="Rhea" id="RHEA-COMP:9752"/>
        <dbReference type="Rhea" id="RHEA-COMP:10731"/>
        <dbReference type="ChEBI" id="CHEBI:15377"/>
        <dbReference type="ChEBI" id="CHEBI:17154"/>
        <dbReference type="ChEBI" id="CHEBI:29969"/>
        <dbReference type="ChEBI" id="CHEBI:57540"/>
        <dbReference type="ChEBI" id="CHEBI:61930"/>
        <dbReference type="ChEBI" id="CHEBI:83767"/>
        <dbReference type="EC" id="2.3.1.286"/>
    </reaction>
</comment>
<feature type="binding site" evidence="4">
    <location>
        <position position="127"/>
    </location>
    <ligand>
        <name>NAD(+)</name>
        <dbReference type="ChEBI" id="CHEBI:57540"/>
    </ligand>
</feature>
<feature type="binding site" evidence="4">
    <location>
        <position position="111"/>
    </location>
    <ligand>
        <name>nicotinamide</name>
        <dbReference type="ChEBI" id="CHEBI:17154"/>
    </ligand>
</feature>
<gene>
    <name evidence="4" type="primary">cobB</name>
    <name evidence="7" type="ORF">BpJC7_15890</name>
</gene>
<dbReference type="GO" id="GO:0070403">
    <property type="term" value="F:NAD+ binding"/>
    <property type="evidence" value="ECO:0007669"/>
    <property type="project" value="UniProtKB-UniRule"/>
</dbReference>
<proteinExistence type="inferred from homology"/>
<feature type="binding site" evidence="4 5">
    <location>
        <position position="138"/>
    </location>
    <ligand>
        <name>Zn(2+)</name>
        <dbReference type="ChEBI" id="CHEBI:29105"/>
    </ligand>
</feature>
<dbReference type="HAMAP" id="MF_01968">
    <property type="entry name" value="Sirtuin_ClassU"/>
    <property type="match status" value="1"/>
</dbReference>
<dbReference type="InterPro" id="IPR003000">
    <property type="entry name" value="Sirtuin"/>
</dbReference>
<dbReference type="GO" id="GO:0008270">
    <property type="term" value="F:zinc ion binding"/>
    <property type="evidence" value="ECO:0007669"/>
    <property type="project" value="UniProtKB-UniRule"/>
</dbReference>
<name>A0A5J4J5R3_9BACI</name>
<comment type="cofactor">
    <cofactor evidence="4">
        <name>Zn(2+)</name>
        <dbReference type="ChEBI" id="CHEBI:29105"/>
    </cofactor>
    <text evidence="4">Binds 1 zinc ion per subunit.</text>
</comment>